<gene>
    <name evidence="1" type="ORF">F8154_08835</name>
</gene>
<evidence type="ECO:0000313" key="1">
    <source>
        <dbReference type="EMBL" id="KAB3534505.1"/>
    </source>
</evidence>
<proteinExistence type="predicted"/>
<keyword evidence="2" id="KW-1185">Reference proteome</keyword>
<dbReference type="EMBL" id="WBZC01000027">
    <property type="protein sequence ID" value="KAB3534505.1"/>
    <property type="molecule type" value="Genomic_DNA"/>
</dbReference>
<name>A0A6I0F810_9FIRM</name>
<dbReference type="OrthoDB" id="10010258at2"/>
<reference evidence="1 2" key="1">
    <citation type="submission" date="2019-10" db="EMBL/GenBank/DDBJ databases">
        <title>Alkaliphilus serpentinus sp. nov. and Alkaliphilus pronyensis sp. nov., two novel anaerobic alkaliphilic species isolated from the serpentinized-hosted hydrothermal field of the Prony Bay (New Caledonia).</title>
        <authorList>
            <person name="Postec A."/>
        </authorList>
    </citation>
    <scope>NUCLEOTIDE SEQUENCE [LARGE SCALE GENOMIC DNA]</scope>
    <source>
        <strain evidence="1 2">LacV</strain>
    </source>
</reference>
<protein>
    <submittedName>
        <fullName evidence="1">Uncharacterized protein</fullName>
    </submittedName>
</protein>
<accession>A0A6I0F810</accession>
<evidence type="ECO:0000313" key="2">
    <source>
        <dbReference type="Proteomes" id="UP000432715"/>
    </source>
</evidence>
<dbReference type="RefSeq" id="WP_151861248.1">
    <property type="nucleotide sequence ID" value="NZ_WBZC01000027.1"/>
</dbReference>
<comment type="caution">
    <text evidence="1">The sequence shown here is derived from an EMBL/GenBank/DDBJ whole genome shotgun (WGS) entry which is preliminary data.</text>
</comment>
<sequence>MTNKEAQLNDCFTFKQLEDFFKKYPIHDHIAGSHRVHYHDIGTYIIAFKHYINTGEDVMPDYFKISNVLYSLRDYLSYVKDNYQDIDTDVLKDEIEYLLNYNWYWDIDSFLNKLRITKEFLIRELLEINNGFRKHNKIQEIKEQNELDEYIRRYYNKSKAPRDEIRNCLYSIEKESLISKDIIDLRNIKYPIILLLYLNNQVVSIHKVTHSLERAMANYKSKKSFEFYRYKYFNEEIINDVFAEGIVNYNPVNISTKAITLSNTIYRTLNHVKKRYKNEIDLRKIKKVIDKYNLPLYNLKNGSQVVDKDLFDNALRLYYKR</sequence>
<dbReference type="Proteomes" id="UP000432715">
    <property type="component" value="Unassembled WGS sequence"/>
</dbReference>
<dbReference type="AlphaFoldDB" id="A0A6I0F810"/>
<organism evidence="1 2">
    <name type="scientific">Alkaliphilus pronyensis</name>
    <dbReference type="NCBI Taxonomy" id="1482732"/>
    <lineage>
        <taxon>Bacteria</taxon>
        <taxon>Bacillati</taxon>
        <taxon>Bacillota</taxon>
        <taxon>Clostridia</taxon>
        <taxon>Peptostreptococcales</taxon>
        <taxon>Natronincolaceae</taxon>
        <taxon>Alkaliphilus</taxon>
    </lineage>
</organism>